<reference evidence="1 2" key="1">
    <citation type="submission" date="2020-11" db="EMBL/GenBank/DDBJ databases">
        <title>A novel isolate from a Black sea contaminated sediment with potential to produce alkanes: Plantactinospora alkalitolerans sp. nov.</title>
        <authorList>
            <person name="Carro L."/>
            <person name="Veyisoglu A."/>
            <person name="Guven K."/>
            <person name="Schumann P."/>
            <person name="Klenk H.-P."/>
            <person name="Sahin N."/>
        </authorList>
    </citation>
    <scope>NUCLEOTIDE SEQUENCE [LARGE SCALE GENOMIC DNA]</scope>
    <source>
        <strain evidence="1 2">S1510</strain>
    </source>
</reference>
<dbReference type="RefSeq" id="WP_196199820.1">
    <property type="nucleotide sequence ID" value="NZ_JADPUN010000059.1"/>
</dbReference>
<protein>
    <submittedName>
        <fullName evidence="1">Uncharacterized protein</fullName>
    </submittedName>
</protein>
<evidence type="ECO:0000313" key="2">
    <source>
        <dbReference type="Proteomes" id="UP000638560"/>
    </source>
</evidence>
<proteinExistence type="predicted"/>
<name>A0ABS0GQ30_9ACTN</name>
<sequence length="174" mass="18983">MADFLDFPALTGTALTQTLSFLFGRLNAVLDRRQQPGSELAEVPGAFEGDIASLEANQEIVEQRRSELESLADILGAYVDQRETVRHDDGRLMRSLAHLRGLLEEVYGQHFAFEGESRPTSGVQIRQRVKEAEGGLVGLDAETVGGEARVDIAQDAEHTGPEATIIGARIRRLG</sequence>
<comment type="caution">
    <text evidence="1">The sequence shown here is derived from an EMBL/GenBank/DDBJ whole genome shotgun (WGS) entry which is preliminary data.</text>
</comment>
<evidence type="ECO:0000313" key="1">
    <source>
        <dbReference type="EMBL" id="MBF9128159.1"/>
    </source>
</evidence>
<dbReference type="EMBL" id="JADPUN010000059">
    <property type="protein sequence ID" value="MBF9128159.1"/>
    <property type="molecule type" value="Genomic_DNA"/>
</dbReference>
<accession>A0ABS0GQ30</accession>
<gene>
    <name evidence="1" type="ORF">I0C86_04000</name>
</gene>
<dbReference type="Proteomes" id="UP000638560">
    <property type="component" value="Unassembled WGS sequence"/>
</dbReference>
<organism evidence="1 2">
    <name type="scientific">Plantactinospora alkalitolerans</name>
    <dbReference type="NCBI Taxonomy" id="2789879"/>
    <lineage>
        <taxon>Bacteria</taxon>
        <taxon>Bacillati</taxon>
        <taxon>Actinomycetota</taxon>
        <taxon>Actinomycetes</taxon>
        <taxon>Micromonosporales</taxon>
        <taxon>Micromonosporaceae</taxon>
        <taxon>Plantactinospora</taxon>
    </lineage>
</organism>
<keyword evidence="2" id="KW-1185">Reference proteome</keyword>